<evidence type="ECO:0000313" key="3">
    <source>
        <dbReference type="Proteomes" id="UP000440224"/>
    </source>
</evidence>
<gene>
    <name evidence="2" type="ORF">GF068_26360</name>
</gene>
<dbReference type="RefSeq" id="WP_153822204.1">
    <property type="nucleotide sequence ID" value="NZ_WJIE01000007.1"/>
</dbReference>
<evidence type="ECO:0000256" key="1">
    <source>
        <dbReference type="SAM" id="MobiDB-lite"/>
    </source>
</evidence>
<dbReference type="OrthoDB" id="9848883at2"/>
<organism evidence="2 3">
    <name type="scientific">Polyangium spumosum</name>
    <dbReference type="NCBI Taxonomy" id="889282"/>
    <lineage>
        <taxon>Bacteria</taxon>
        <taxon>Pseudomonadati</taxon>
        <taxon>Myxococcota</taxon>
        <taxon>Polyangia</taxon>
        <taxon>Polyangiales</taxon>
        <taxon>Polyangiaceae</taxon>
        <taxon>Polyangium</taxon>
    </lineage>
</organism>
<reference evidence="2 3" key="1">
    <citation type="submission" date="2019-10" db="EMBL/GenBank/DDBJ databases">
        <title>A soil myxobacterium in the family Polyangiaceae.</title>
        <authorList>
            <person name="Li Y."/>
            <person name="Wang J."/>
        </authorList>
    </citation>
    <scope>NUCLEOTIDE SEQUENCE [LARGE SCALE GENOMIC DNA]</scope>
    <source>
        <strain evidence="2 3">DSM 14734</strain>
    </source>
</reference>
<evidence type="ECO:0000313" key="2">
    <source>
        <dbReference type="EMBL" id="MRG95414.1"/>
    </source>
</evidence>
<dbReference type="Proteomes" id="UP000440224">
    <property type="component" value="Unassembled WGS sequence"/>
</dbReference>
<sequence length="93" mass="10087">MPERPSVARSRPPAERHSLPALASRRSGAVRGVSACYACATLAEVRLYEAIDLGKVPLCGDCADKARDATFGRPEPLDHAIMVGGFETNRRRH</sequence>
<proteinExistence type="predicted"/>
<dbReference type="AlphaFoldDB" id="A0A6N7PZF3"/>
<keyword evidence="3" id="KW-1185">Reference proteome</keyword>
<comment type="caution">
    <text evidence="2">The sequence shown here is derived from an EMBL/GenBank/DDBJ whole genome shotgun (WGS) entry which is preliminary data.</text>
</comment>
<name>A0A6N7PZF3_9BACT</name>
<protein>
    <submittedName>
        <fullName evidence="2">Uncharacterized protein</fullName>
    </submittedName>
</protein>
<feature type="region of interest" description="Disordered" evidence="1">
    <location>
        <begin position="1"/>
        <end position="20"/>
    </location>
</feature>
<accession>A0A6N7PZF3</accession>
<dbReference type="EMBL" id="WJIE01000007">
    <property type="protein sequence ID" value="MRG95414.1"/>
    <property type="molecule type" value="Genomic_DNA"/>
</dbReference>